<proteinExistence type="inferred from homology"/>
<reference evidence="6" key="1">
    <citation type="submission" date="2020-10" db="EMBL/GenBank/DDBJ databases">
        <authorList>
            <person name="Han B."/>
            <person name="Lu T."/>
            <person name="Zhao Q."/>
            <person name="Huang X."/>
            <person name="Zhao Y."/>
        </authorList>
    </citation>
    <scope>NUCLEOTIDE SEQUENCE</scope>
</reference>
<keyword evidence="1 3" id="KW-0808">Transferase</keyword>
<evidence type="ECO:0000256" key="3">
    <source>
        <dbReference type="RuleBase" id="RU369102"/>
    </source>
</evidence>
<dbReference type="PROSITE" id="PS50404">
    <property type="entry name" value="GST_NTER"/>
    <property type="match status" value="1"/>
</dbReference>
<dbReference type="Gene3D" id="3.40.30.10">
    <property type="entry name" value="Glutaredoxin"/>
    <property type="match status" value="1"/>
</dbReference>
<dbReference type="GO" id="GO:0005829">
    <property type="term" value="C:cytosol"/>
    <property type="evidence" value="ECO:0007669"/>
    <property type="project" value="UniProtKB-SubCell"/>
</dbReference>
<keyword evidence="3" id="KW-0963">Cytoplasm</keyword>
<feature type="domain" description="GST N-terminal" evidence="4">
    <location>
        <begin position="5"/>
        <end position="100"/>
    </location>
</feature>
<dbReference type="OrthoDB" id="4951845at2759"/>
<sequence>MAAGGELQLLGSWYSPYVIRAKVALGLKGLSYEYIEEDLFSKSDLLLKLNPVHKKVPVLIHDGRPFFLAWRQLFWSTTAEKIAEAFAGIVPVLETLERAFRECSKGKPFFGEDAVGLVDIALGSFVLWIKVVDEVAGVNLLDEAKFPALAAWAERFLAVDAVKEAIPDGGRLLEHYKAFLAKWASPAAPAGY</sequence>
<evidence type="ECO:0000256" key="2">
    <source>
        <dbReference type="ARBA" id="ARBA00047960"/>
    </source>
</evidence>
<dbReference type="PROSITE" id="PS50405">
    <property type="entry name" value="GST_CTER"/>
    <property type="match status" value="1"/>
</dbReference>
<dbReference type="PANTHER" id="PTHR11260:SF608">
    <property type="entry name" value="GLUTATHIONE S-TRANSFERASE"/>
    <property type="match status" value="1"/>
</dbReference>
<feature type="domain" description="GST C-terminal" evidence="5">
    <location>
        <begin position="30"/>
        <end position="179"/>
    </location>
</feature>
<comment type="subcellular location">
    <subcellularLocation>
        <location evidence="3">Cytoplasm</location>
        <location evidence="3">Cytosol</location>
    </subcellularLocation>
</comment>
<organism evidence="6 7">
    <name type="scientific">Miscanthus lutarioriparius</name>
    <dbReference type="NCBI Taxonomy" id="422564"/>
    <lineage>
        <taxon>Eukaryota</taxon>
        <taxon>Viridiplantae</taxon>
        <taxon>Streptophyta</taxon>
        <taxon>Embryophyta</taxon>
        <taxon>Tracheophyta</taxon>
        <taxon>Spermatophyta</taxon>
        <taxon>Magnoliopsida</taxon>
        <taxon>Liliopsida</taxon>
        <taxon>Poales</taxon>
        <taxon>Poaceae</taxon>
        <taxon>PACMAD clade</taxon>
        <taxon>Panicoideae</taxon>
        <taxon>Andropogonodae</taxon>
        <taxon>Andropogoneae</taxon>
        <taxon>Saccharinae</taxon>
        <taxon>Miscanthus</taxon>
    </lineage>
</organism>
<dbReference type="EC" id="2.5.1.18" evidence="3"/>
<dbReference type="FunFam" id="1.20.1050.10:FF:000016">
    <property type="entry name" value="Glutathione S-transferase U9"/>
    <property type="match status" value="1"/>
</dbReference>
<dbReference type="Gene3D" id="1.20.1050.10">
    <property type="match status" value="1"/>
</dbReference>
<comment type="similarity">
    <text evidence="3">Belongs to the GST superfamily.</text>
</comment>
<dbReference type="GO" id="GO:0009407">
    <property type="term" value="P:toxin catabolic process"/>
    <property type="evidence" value="ECO:0007669"/>
    <property type="project" value="UniProtKB-ARBA"/>
</dbReference>
<dbReference type="GO" id="GO:0006749">
    <property type="term" value="P:glutathione metabolic process"/>
    <property type="evidence" value="ECO:0007669"/>
    <property type="project" value="InterPro"/>
</dbReference>
<dbReference type="Proteomes" id="UP000604825">
    <property type="component" value="Unassembled WGS sequence"/>
</dbReference>
<dbReference type="SUPFAM" id="SSF47616">
    <property type="entry name" value="GST C-terminal domain-like"/>
    <property type="match status" value="1"/>
</dbReference>
<evidence type="ECO:0000259" key="5">
    <source>
        <dbReference type="PROSITE" id="PS50405"/>
    </source>
</evidence>
<dbReference type="InterPro" id="IPR010987">
    <property type="entry name" value="Glutathione-S-Trfase_C-like"/>
</dbReference>
<dbReference type="PANTHER" id="PTHR11260">
    <property type="entry name" value="GLUTATHIONE S-TRANSFERASE, GST, SUPERFAMILY, GST DOMAIN CONTAINING"/>
    <property type="match status" value="1"/>
</dbReference>
<evidence type="ECO:0000313" key="7">
    <source>
        <dbReference type="Proteomes" id="UP000604825"/>
    </source>
</evidence>
<dbReference type="Pfam" id="PF02798">
    <property type="entry name" value="GST_N"/>
    <property type="match status" value="1"/>
</dbReference>
<dbReference type="InterPro" id="IPR045073">
    <property type="entry name" value="Omega/Tau-like"/>
</dbReference>
<evidence type="ECO:0000259" key="4">
    <source>
        <dbReference type="PROSITE" id="PS50404"/>
    </source>
</evidence>
<evidence type="ECO:0000313" key="6">
    <source>
        <dbReference type="EMBL" id="CAD6230230.1"/>
    </source>
</evidence>
<dbReference type="EMBL" id="CAJGYO010000005">
    <property type="protein sequence ID" value="CAD6230230.1"/>
    <property type="molecule type" value="Genomic_DNA"/>
</dbReference>
<dbReference type="InterPro" id="IPR036282">
    <property type="entry name" value="Glutathione-S-Trfase_C_sf"/>
</dbReference>
<dbReference type="InterPro" id="IPR004045">
    <property type="entry name" value="Glutathione_S-Trfase_N"/>
</dbReference>
<dbReference type="GO" id="GO:0004364">
    <property type="term" value="F:glutathione transferase activity"/>
    <property type="evidence" value="ECO:0007669"/>
    <property type="project" value="UniProtKB-UniRule"/>
</dbReference>
<dbReference type="InterPro" id="IPR036249">
    <property type="entry name" value="Thioredoxin-like_sf"/>
</dbReference>
<dbReference type="AlphaFoldDB" id="A0A811NSB3"/>
<comment type="function">
    <text evidence="3">Is involved in the conjugation of reduced glutathione to a wide number of exogenous and endogenous hydrophobic electrophiles.</text>
</comment>
<comment type="caution">
    <text evidence="6">The sequence shown here is derived from an EMBL/GenBank/DDBJ whole genome shotgun (WGS) entry which is preliminary data.</text>
</comment>
<dbReference type="Pfam" id="PF13410">
    <property type="entry name" value="GST_C_2"/>
    <property type="match status" value="1"/>
</dbReference>
<gene>
    <name evidence="6" type="ORF">NCGR_LOCUS20612</name>
</gene>
<keyword evidence="7" id="KW-1185">Reference proteome</keyword>
<name>A0A811NSB3_9POAL</name>
<dbReference type="InterPro" id="IPR045074">
    <property type="entry name" value="GST_C_Tau"/>
</dbReference>
<comment type="catalytic activity">
    <reaction evidence="2 3">
        <text>RX + glutathione = an S-substituted glutathione + a halide anion + H(+)</text>
        <dbReference type="Rhea" id="RHEA:16437"/>
        <dbReference type="ChEBI" id="CHEBI:15378"/>
        <dbReference type="ChEBI" id="CHEBI:16042"/>
        <dbReference type="ChEBI" id="CHEBI:17792"/>
        <dbReference type="ChEBI" id="CHEBI:57925"/>
        <dbReference type="ChEBI" id="CHEBI:90779"/>
        <dbReference type="EC" id="2.5.1.18"/>
    </reaction>
</comment>
<evidence type="ECO:0000256" key="1">
    <source>
        <dbReference type="ARBA" id="ARBA00022679"/>
    </source>
</evidence>
<accession>A0A811NSB3</accession>
<protein>
    <recommendedName>
        <fullName evidence="3">Glutathione S-transferase</fullName>
        <ecNumber evidence="3">2.5.1.18</ecNumber>
    </recommendedName>
</protein>
<dbReference type="SUPFAM" id="SSF52833">
    <property type="entry name" value="Thioredoxin-like"/>
    <property type="match status" value="1"/>
</dbReference>
<dbReference type="CDD" id="cd03185">
    <property type="entry name" value="GST_C_Tau"/>
    <property type="match status" value="1"/>
</dbReference>